<dbReference type="InterPro" id="IPR015856">
    <property type="entry name" value="ABC_transpr_CbiO/EcfA_su"/>
</dbReference>
<evidence type="ECO:0000256" key="4">
    <source>
        <dbReference type="ARBA" id="ARBA00022840"/>
    </source>
</evidence>
<dbReference type="SUPFAM" id="SSF52540">
    <property type="entry name" value="P-loop containing nucleoside triphosphate hydrolases"/>
    <property type="match status" value="1"/>
</dbReference>
<dbReference type="RefSeq" id="WP_057979414.1">
    <property type="nucleotide sequence ID" value="NZ_LKHP01000016.1"/>
</dbReference>
<organism evidence="6 7">
    <name type="scientific">Caloramator mitchellensis</name>
    <dbReference type="NCBI Taxonomy" id="908809"/>
    <lineage>
        <taxon>Bacteria</taxon>
        <taxon>Bacillati</taxon>
        <taxon>Bacillota</taxon>
        <taxon>Clostridia</taxon>
        <taxon>Eubacteriales</taxon>
        <taxon>Clostridiaceae</taxon>
        <taxon>Caloramator</taxon>
    </lineage>
</organism>
<dbReference type="GO" id="GO:0016887">
    <property type="term" value="F:ATP hydrolysis activity"/>
    <property type="evidence" value="ECO:0007669"/>
    <property type="project" value="InterPro"/>
</dbReference>
<evidence type="ECO:0000259" key="5">
    <source>
        <dbReference type="PROSITE" id="PS50893"/>
    </source>
</evidence>
<reference evidence="6 7" key="1">
    <citation type="submission" date="2015-09" db="EMBL/GenBank/DDBJ databases">
        <title>Draft genome sequence of a Caloramator mitchellensis, a moderate thermophile from the Great Artesian Basin of Australia.</title>
        <authorList>
            <person name="Patel B.K."/>
        </authorList>
    </citation>
    <scope>NUCLEOTIDE SEQUENCE [LARGE SCALE GENOMIC DNA]</scope>
    <source>
        <strain evidence="6 7">VF08</strain>
    </source>
</reference>
<sequence>MFRFENVKYRNILDIKKLIIEEGKINCIVGESGSGKTTALRLLNKMISCNSGEIYYKDKLIENWDSVLLRREVVMTPQVPVMFNGDIRENLLIGLKYSGKDLVDDERLIEVMKIVNLNKSLDEEVQNLSGGEKQRVALARVLVMEPEVYVFDEPSSALDDGTEEKIIGNIVQYVKNKNKTLIMVTHSKSLVNKFAEKVIEIDKGRIVGGEI</sequence>
<evidence type="ECO:0000256" key="1">
    <source>
        <dbReference type="ARBA" id="ARBA00004202"/>
    </source>
</evidence>
<comment type="subcellular location">
    <subcellularLocation>
        <location evidence="1">Cell membrane</location>
        <topology evidence="1">Peripheral membrane protein</topology>
    </subcellularLocation>
</comment>
<comment type="caution">
    <text evidence="6">The sequence shown here is derived from an EMBL/GenBank/DDBJ whole genome shotgun (WGS) entry which is preliminary data.</text>
</comment>
<dbReference type="SMART" id="SM00382">
    <property type="entry name" value="AAA"/>
    <property type="match status" value="1"/>
</dbReference>
<dbReference type="OrthoDB" id="9785080at2"/>
<dbReference type="PANTHER" id="PTHR43423:SF1">
    <property type="entry name" value="ABC TRANSPORTER I FAMILY MEMBER 17"/>
    <property type="match status" value="1"/>
</dbReference>
<dbReference type="PROSITE" id="PS00211">
    <property type="entry name" value="ABC_TRANSPORTER_1"/>
    <property type="match status" value="1"/>
</dbReference>
<feature type="domain" description="ABC transporter" evidence="5">
    <location>
        <begin position="2"/>
        <end position="211"/>
    </location>
</feature>
<keyword evidence="7" id="KW-1185">Reference proteome</keyword>
<dbReference type="GO" id="GO:0005524">
    <property type="term" value="F:ATP binding"/>
    <property type="evidence" value="ECO:0007669"/>
    <property type="project" value="UniProtKB-KW"/>
</dbReference>
<keyword evidence="3" id="KW-0547">Nucleotide-binding</keyword>
<dbReference type="InterPro" id="IPR027417">
    <property type="entry name" value="P-loop_NTPase"/>
</dbReference>
<dbReference type="PANTHER" id="PTHR43423">
    <property type="entry name" value="ABC TRANSPORTER I FAMILY MEMBER 17"/>
    <property type="match status" value="1"/>
</dbReference>
<accession>A0A0R3JRG9</accession>
<proteinExistence type="predicted"/>
<dbReference type="STRING" id="908809.ABG79_02117"/>
<dbReference type="GO" id="GO:0022857">
    <property type="term" value="F:transmembrane transporter activity"/>
    <property type="evidence" value="ECO:0007669"/>
    <property type="project" value="UniProtKB-ARBA"/>
</dbReference>
<protein>
    <submittedName>
        <fullName evidence="6">L-cystine import ATP-binding protein TcyC</fullName>
        <ecNumber evidence="6">3.6.3.-</ecNumber>
    </submittedName>
</protein>
<name>A0A0R3JRG9_CALMK</name>
<dbReference type="Proteomes" id="UP000052015">
    <property type="component" value="Unassembled WGS sequence"/>
</dbReference>
<dbReference type="CDD" id="cd03225">
    <property type="entry name" value="ABC_cobalt_CbiO_domain1"/>
    <property type="match status" value="1"/>
</dbReference>
<dbReference type="EC" id="3.6.3.-" evidence="6"/>
<dbReference type="InterPro" id="IPR003593">
    <property type="entry name" value="AAA+_ATPase"/>
</dbReference>
<gene>
    <name evidence="6" type="primary">tcyC</name>
    <name evidence="6" type="ORF">ABG79_02117</name>
</gene>
<evidence type="ECO:0000256" key="3">
    <source>
        <dbReference type="ARBA" id="ARBA00022741"/>
    </source>
</evidence>
<evidence type="ECO:0000313" key="6">
    <source>
        <dbReference type="EMBL" id="KRQ86083.1"/>
    </source>
</evidence>
<keyword evidence="6" id="KW-0378">Hydrolase</keyword>
<keyword evidence="2" id="KW-0813">Transport</keyword>
<dbReference type="InterPro" id="IPR003439">
    <property type="entry name" value="ABC_transporter-like_ATP-bd"/>
</dbReference>
<dbReference type="InterPro" id="IPR017871">
    <property type="entry name" value="ABC_transporter-like_CS"/>
</dbReference>
<dbReference type="EMBL" id="LKHP01000016">
    <property type="protein sequence ID" value="KRQ86083.1"/>
    <property type="molecule type" value="Genomic_DNA"/>
</dbReference>
<dbReference type="Gene3D" id="3.40.50.300">
    <property type="entry name" value="P-loop containing nucleotide triphosphate hydrolases"/>
    <property type="match status" value="1"/>
</dbReference>
<evidence type="ECO:0000256" key="2">
    <source>
        <dbReference type="ARBA" id="ARBA00022448"/>
    </source>
</evidence>
<dbReference type="Pfam" id="PF00005">
    <property type="entry name" value="ABC_tran"/>
    <property type="match status" value="1"/>
</dbReference>
<dbReference type="GO" id="GO:0005886">
    <property type="term" value="C:plasma membrane"/>
    <property type="evidence" value="ECO:0007669"/>
    <property type="project" value="UniProtKB-SubCell"/>
</dbReference>
<evidence type="ECO:0000313" key="7">
    <source>
        <dbReference type="Proteomes" id="UP000052015"/>
    </source>
</evidence>
<dbReference type="AlphaFoldDB" id="A0A0R3JRG9"/>
<keyword evidence="4 6" id="KW-0067">ATP-binding</keyword>
<dbReference type="PROSITE" id="PS50893">
    <property type="entry name" value="ABC_TRANSPORTER_2"/>
    <property type="match status" value="1"/>
</dbReference>